<proteinExistence type="predicted"/>
<dbReference type="AlphaFoldDB" id="A0A517YD38"/>
<reference evidence="1 2" key="1">
    <citation type="submission" date="2019-02" db="EMBL/GenBank/DDBJ databases">
        <title>Deep-cultivation of Planctomycetes and their phenomic and genomic characterization uncovers novel biology.</title>
        <authorList>
            <person name="Wiegand S."/>
            <person name="Jogler M."/>
            <person name="Boedeker C."/>
            <person name="Pinto D."/>
            <person name="Vollmers J."/>
            <person name="Rivas-Marin E."/>
            <person name="Kohn T."/>
            <person name="Peeters S.H."/>
            <person name="Heuer A."/>
            <person name="Rast P."/>
            <person name="Oberbeckmann S."/>
            <person name="Bunk B."/>
            <person name="Jeske O."/>
            <person name="Meyerdierks A."/>
            <person name="Storesund J.E."/>
            <person name="Kallscheuer N."/>
            <person name="Luecker S."/>
            <person name="Lage O.M."/>
            <person name="Pohl T."/>
            <person name="Merkel B.J."/>
            <person name="Hornburger P."/>
            <person name="Mueller R.-W."/>
            <person name="Bruemmer F."/>
            <person name="Labrenz M."/>
            <person name="Spormann A.M."/>
            <person name="Op den Camp H."/>
            <person name="Overmann J."/>
            <person name="Amann R."/>
            <person name="Jetten M.S.M."/>
            <person name="Mascher T."/>
            <person name="Medema M.H."/>
            <person name="Devos D.P."/>
            <person name="Kaster A.-K."/>
            <person name="Ovreas L."/>
            <person name="Rohde M."/>
            <person name="Galperin M.Y."/>
            <person name="Jogler C."/>
        </authorList>
    </citation>
    <scope>NUCLEOTIDE SEQUENCE [LARGE SCALE GENOMIC DNA]</scope>
    <source>
        <strain evidence="1 2">ETA_A8</strain>
    </source>
</reference>
<organism evidence="1 2">
    <name type="scientific">Anatilimnocola aggregata</name>
    <dbReference type="NCBI Taxonomy" id="2528021"/>
    <lineage>
        <taxon>Bacteria</taxon>
        <taxon>Pseudomonadati</taxon>
        <taxon>Planctomycetota</taxon>
        <taxon>Planctomycetia</taxon>
        <taxon>Pirellulales</taxon>
        <taxon>Pirellulaceae</taxon>
        <taxon>Anatilimnocola</taxon>
    </lineage>
</organism>
<dbReference type="Proteomes" id="UP000315017">
    <property type="component" value="Chromosome"/>
</dbReference>
<sequence>MPAWLAPRQKLRSHTRPILAAIAGLLLLTACTVKPKSREDETTTDFRQISRAYDLVIDGKKRPPKDVSELRPILHDLHQAKMGDEPDKVLTSARDGQPYVIIYNVPLGLDGSNDVFIYEKNGANGARYVMTVGRVVSQVADSSFFHQSFAKGHRPER</sequence>
<dbReference type="RefSeq" id="WP_145089957.1">
    <property type="nucleotide sequence ID" value="NZ_CP036274.1"/>
</dbReference>
<keyword evidence="2" id="KW-1185">Reference proteome</keyword>
<evidence type="ECO:0000313" key="2">
    <source>
        <dbReference type="Proteomes" id="UP000315017"/>
    </source>
</evidence>
<protein>
    <submittedName>
        <fullName evidence="1">Uncharacterized protein</fullName>
    </submittedName>
</protein>
<dbReference type="OrthoDB" id="264179at2"/>
<accession>A0A517YD38</accession>
<gene>
    <name evidence="1" type="ORF">ETAA8_32500</name>
</gene>
<name>A0A517YD38_9BACT</name>
<dbReference type="EMBL" id="CP036274">
    <property type="protein sequence ID" value="QDU28150.1"/>
    <property type="molecule type" value="Genomic_DNA"/>
</dbReference>
<dbReference type="KEGG" id="aagg:ETAA8_32500"/>
<evidence type="ECO:0000313" key="1">
    <source>
        <dbReference type="EMBL" id="QDU28150.1"/>
    </source>
</evidence>